<dbReference type="AlphaFoldDB" id="A0A8N1S6C7"/>
<dbReference type="GeneID" id="112552752"/>
<dbReference type="RefSeq" id="XP_025074449.1">
    <property type="nucleotide sequence ID" value="XM_025218664.1"/>
</dbReference>
<dbReference type="InterPro" id="IPR016208">
    <property type="entry name" value="Ald_Oxase/xanthine_DH-like"/>
</dbReference>
<sequence length="93" mass="10660">MSNSWSLNGFEMRTDVSSNTCCRAPGSTELIAMIENIMEHIARVTKKDPLQIRLANMNDVHKAVLELMIKDLSKSANYEMRKRAVETFNNENR</sequence>
<dbReference type="Pfam" id="PF02738">
    <property type="entry name" value="MoCoBD_1"/>
    <property type="match status" value="1"/>
</dbReference>
<evidence type="ECO:0000256" key="1">
    <source>
        <dbReference type="ARBA" id="ARBA00022505"/>
    </source>
</evidence>
<accession>A0A8N1S6C7</accession>
<reference evidence="4" key="1">
    <citation type="submission" date="2025-08" db="UniProtKB">
        <authorList>
            <consortium name="RefSeq"/>
        </authorList>
    </citation>
    <scope>IDENTIFICATION</scope>
</reference>
<dbReference type="GO" id="GO:0005506">
    <property type="term" value="F:iron ion binding"/>
    <property type="evidence" value="ECO:0007669"/>
    <property type="project" value="InterPro"/>
</dbReference>
<gene>
    <name evidence="4" type="primary">LOC112552752</name>
</gene>
<dbReference type="PANTHER" id="PTHR11908">
    <property type="entry name" value="XANTHINE DEHYDROGENASE"/>
    <property type="match status" value="1"/>
</dbReference>
<evidence type="ECO:0000313" key="4">
    <source>
        <dbReference type="RefSeq" id="XP_025074449.1"/>
    </source>
</evidence>
<keyword evidence="1" id="KW-0500">Molybdenum</keyword>
<organism evidence="3 4">
    <name type="scientific">Pogonomyrmex barbatus</name>
    <name type="common">red harvester ant</name>
    <dbReference type="NCBI Taxonomy" id="144034"/>
    <lineage>
        <taxon>Eukaryota</taxon>
        <taxon>Metazoa</taxon>
        <taxon>Ecdysozoa</taxon>
        <taxon>Arthropoda</taxon>
        <taxon>Hexapoda</taxon>
        <taxon>Insecta</taxon>
        <taxon>Pterygota</taxon>
        <taxon>Neoptera</taxon>
        <taxon>Endopterygota</taxon>
        <taxon>Hymenoptera</taxon>
        <taxon>Apocrita</taxon>
        <taxon>Aculeata</taxon>
        <taxon>Formicoidea</taxon>
        <taxon>Formicidae</taxon>
        <taxon>Myrmicinae</taxon>
        <taxon>Pogonomyrmex</taxon>
    </lineage>
</organism>
<dbReference type="InterPro" id="IPR008274">
    <property type="entry name" value="AldOxase/xan_DH_MoCoBD1"/>
</dbReference>
<proteinExistence type="predicted"/>
<dbReference type="Proteomes" id="UP000504615">
    <property type="component" value="Unplaced"/>
</dbReference>
<protein>
    <submittedName>
        <fullName evidence="4">Indole-3-acetaldehyde oxidase-like</fullName>
    </submittedName>
</protein>
<keyword evidence="3" id="KW-1185">Reference proteome</keyword>
<evidence type="ECO:0000259" key="2">
    <source>
        <dbReference type="Pfam" id="PF02738"/>
    </source>
</evidence>
<feature type="domain" description="Aldehyde oxidase/xanthine dehydrogenase first molybdopterin binding" evidence="2">
    <location>
        <begin position="5"/>
        <end position="57"/>
    </location>
</feature>
<dbReference type="Gene3D" id="3.30.365.10">
    <property type="entry name" value="Aldehyde oxidase/xanthine dehydrogenase, molybdopterin binding domain"/>
    <property type="match status" value="1"/>
</dbReference>
<dbReference type="PANTHER" id="PTHR11908:SF132">
    <property type="entry name" value="ALDEHYDE OXIDASE 1-RELATED"/>
    <property type="match status" value="1"/>
</dbReference>
<dbReference type="SUPFAM" id="SSF56003">
    <property type="entry name" value="Molybdenum cofactor-binding domain"/>
    <property type="match status" value="1"/>
</dbReference>
<name>A0A8N1S6C7_9HYME</name>
<dbReference type="OrthoDB" id="8300278at2759"/>
<dbReference type="InterPro" id="IPR037165">
    <property type="entry name" value="AldOxase/xan_DH_Mopterin-bd_sf"/>
</dbReference>
<dbReference type="GO" id="GO:0016491">
    <property type="term" value="F:oxidoreductase activity"/>
    <property type="evidence" value="ECO:0007669"/>
    <property type="project" value="InterPro"/>
</dbReference>
<evidence type="ECO:0000313" key="3">
    <source>
        <dbReference type="Proteomes" id="UP000504615"/>
    </source>
</evidence>